<sequence length="139" mass="15655">MGMRTDRISKKGLTSGWDAIMVWGLVTNSLKKGRTSICGIVACAARNGGDHRARIICRGSRVIQIFRMPDIIIVDRFIVIPDLAKDVRSKGRVAKSKSQPNNSTLNNSVFHLQKDEKKQQKEDSKWKGNVKQFLKISIF</sequence>
<evidence type="ECO:0000256" key="1">
    <source>
        <dbReference type="SAM" id="MobiDB-lite"/>
    </source>
</evidence>
<name>A0A4Y2RVE1_ARAVE</name>
<dbReference type="Proteomes" id="UP000499080">
    <property type="component" value="Unassembled WGS sequence"/>
</dbReference>
<comment type="caution">
    <text evidence="2">The sequence shown here is derived from an EMBL/GenBank/DDBJ whole genome shotgun (WGS) entry which is preliminary data.</text>
</comment>
<organism evidence="2 3">
    <name type="scientific">Araneus ventricosus</name>
    <name type="common">Orbweaver spider</name>
    <name type="synonym">Epeira ventricosa</name>
    <dbReference type="NCBI Taxonomy" id="182803"/>
    <lineage>
        <taxon>Eukaryota</taxon>
        <taxon>Metazoa</taxon>
        <taxon>Ecdysozoa</taxon>
        <taxon>Arthropoda</taxon>
        <taxon>Chelicerata</taxon>
        <taxon>Arachnida</taxon>
        <taxon>Araneae</taxon>
        <taxon>Araneomorphae</taxon>
        <taxon>Entelegynae</taxon>
        <taxon>Araneoidea</taxon>
        <taxon>Araneidae</taxon>
        <taxon>Araneus</taxon>
    </lineage>
</organism>
<dbReference type="EMBL" id="BGPR01018681">
    <property type="protein sequence ID" value="GBN79842.1"/>
    <property type="molecule type" value="Genomic_DNA"/>
</dbReference>
<feature type="compositionally biased region" description="Polar residues" evidence="1">
    <location>
        <begin position="96"/>
        <end position="110"/>
    </location>
</feature>
<feature type="compositionally biased region" description="Basic and acidic residues" evidence="1">
    <location>
        <begin position="112"/>
        <end position="124"/>
    </location>
</feature>
<evidence type="ECO:0000313" key="2">
    <source>
        <dbReference type="EMBL" id="GBN79842.1"/>
    </source>
</evidence>
<reference evidence="2 3" key="1">
    <citation type="journal article" date="2019" name="Sci. Rep.">
        <title>Orb-weaving spider Araneus ventricosus genome elucidates the spidroin gene catalogue.</title>
        <authorList>
            <person name="Kono N."/>
            <person name="Nakamura H."/>
            <person name="Ohtoshi R."/>
            <person name="Moran D.A.P."/>
            <person name="Shinohara A."/>
            <person name="Yoshida Y."/>
            <person name="Fujiwara M."/>
            <person name="Mori M."/>
            <person name="Tomita M."/>
            <person name="Arakawa K."/>
        </authorList>
    </citation>
    <scope>NUCLEOTIDE SEQUENCE [LARGE SCALE GENOMIC DNA]</scope>
</reference>
<dbReference type="AlphaFoldDB" id="A0A4Y2RVE1"/>
<accession>A0A4Y2RVE1</accession>
<feature type="region of interest" description="Disordered" evidence="1">
    <location>
        <begin position="91"/>
        <end position="124"/>
    </location>
</feature>
<proteinExistence type="predicted"/>
<protein>
    <submittedName>
        <fullName evidence="2">Uncharacterized protein</fullName>
    </submittedName>
</protein>
<gene>
    <name evidence="2" type="ORF">AVEN_254990_1</name>
</gene>
<feature type="non-terminal residue" evidence="2">
    <location>
        <position position="139"/>
    </location>
</feature>
<evidence type="ECO:0000313" key="3">
    <source>
        <dbReference type="Proteomes" id="UP000499080"/>
    </source>
</evidence>
<keyword evidence="3" id="KW-1185">Reference proteome</keyword>